<keyword evidence="2" id="KW-1185">Reference proteome</keyword>
<protein>
    <submittedName>
        <fullName evidence="1">Uncharacterized protein</fullName>
    </submittedName>
</protein>
<name>A0ABV7C9Z2_9VIBR</name>
<reference evidence="2" key="1">
    <citation type="journal article" date="2019" name="Int. J. Syst. Evol. Microbiol.">
        <title>The Global Catalogue of Microorganisms (GCM) 10K type strain sequencing project: providing services to taxonomists for standard genome sequencing and annotation.</title>
        <authorList>
            <consortium name="The Broad Institute Genomics Platform"/>
            <consortium name="The Broad Institute Genome Sequencing Center for Infectious Disease"/>
            <person name="Wu L."/>
            <person name="Ma J."/>
        </authorList>
    </citation>
    <scope>NUCLEOTIDE SEQUENCE [LARGE SCALE GENOMIC DNA]</scope>
    <source>
        <strain evidence="2">KCTC 62784</strain>
    </source>
</reference>
<dbReference type="RefSeq" id="WP_123014728.1">
    <property type="nucleotide sequence ID" value="NZ_AP024912.1"/>
</dbReference>
<evidence type="ECO:0000313" key="1">
    <source>
        <dbReference type="EMBL" id="MFC3023631.1"/>
    </source>
</evidence>
<proteinExistence type="predicted"/>
<accession>A0ABV7C9Z2</accession>
<dbReference type="Proteomes" id="UP001595384">
    <property type="component" value="Unassembled WGS sequence"/>
</dbReference>
<sequence length="66" mass="7452">MSINSLNHDDMANMASKWDFMDEVDALQGEGKGIKSAEARRRIEIMRDIRDSGLSIEEARELGLLD</sequence>
<dbReference type="EMBL" id="JBHRSE010000046">
    <property type="protein sequence ID" value="MFC3023631.1"/>
    <property type="molecule type" value="Genomic_DNA"/>
</dbReference>
<evidence type="ECO:0000313" key="2">
    <source>
        <dbReference type="Proteomes" id="UP001595384"/>
    </source>
</evidence>
<comment type="caution">
    <text evidence="1">The sequence shown here is derived from an EMBL/GenBank/DDBJ whole genome shotgun (WGS) entry which is preliminary data.</text>
</comment>
<gene>
    <name evidence="1" type="ORF">ACFODT_07315</name>
</gene>
<organism evidence="1 2">
    <name type="scientific">Vibrio zhugei</name>
    <dbReference type="NCBI Taxonomy" id="2479546"/>
    <lineage>
        <taxon>Bacteria</taxon>
        <taxon>Pseudomonadati</taxon>
        <taxon>Pseudomonadota</taxon>
        <taxon>Gammaproteobacteria</taxon>
        <taxon>Vibrionales</taxon>
        <taxon>Vibrionaceae</taxon>
        <taxon>Vibrio</taxon>
    </lineage>
</organism>